<gene>
    <name evidence="3" type="ORF">HYFRA_00012960</name>
</gene>
<dbReference type="EMBL" id="CAJVRL010000089">
    <property type="protein sequence ID" value="CAG8959097.1"/>
    <property type="molecule type" value="Genomic_DNA"/>
</dbReference>
<dbReference type="AlphaFoldDB" id="A0A9N9L8X0"/>
<dbReference type="GO" id="GO:0008270">
    <property type="term" value="F:zinc ion binding"/>
    <property type="evidence" value="ECO:0007669"/>
    <property type="project" value="InterPro"/>
</dbReference>
<evidence type="ECO:0000259" key="2">
    <source>
        <dbReference type="PROSITE" id="PS50048"/>
    </source>
</evidence>
<dbReference type="PROSITE" id="PS00463">
    <property type="entry name" value="ZN2_CY6_FUNGAL_1"/>
    <property type="match status" value="1"/>
</dbReference>
<dbReference type="Pfam" id="PF11951">
    <property type="entry name" value="Fungal_trans_2"/>
    <property type="match status" value="1"/>
</dbReference>
<dbReference type="SUPFAM" id="SSF57701">
    <property type="entry name" value="Zn2/Cys6 DNA-binding domain"/>
    <property type="match status" value="1"/>
</dbReference>
<dbReference type="Proteomes" id="UP000696280">
    <property type="component" value="Unassembled WGS sequence"/>
</dbReference>
<dbReference type="Gene3D" id="4.10.240.10">
    <property type="entry name" value="Zn(2)-C6 fungal-type DNA-binding domain"/>
    <property type="match status" value="1"/>
</dbReference>
<dbReference type="CDD" id="cd00067">
    <property type="entry name" value="GAL4"/>
    <property type="match status" value="1"/>
</dbReference>
<accession>A0A9N9L8X0</accession>
<dbReference type="SMART" id="SM00066">
    <property type="entry name" value="GAL4"/>
    <property type="match status" value="1"/>
</dbReference>
<keyword evidence="4" id="KW-1185">Reference proteome</keyword>
<dbReference type="InterPro" id="IPR001138">
    <property type="entry name" value="Zn2Cys6_DnaBD"/>
</dbReference>
<dbReference type="GO" id="GO:0000981">
    <property type="term" value="F:DNA-binding transcription factor activity, RNA polymerase II-specific"/>
    <property type="evidence" value="ECO:0007669"/>
    <property type="project" value="InterPro"/>
</dbReference>
<organism evidence="3 4">
    <name type="scientific">Hymenoscyphus fraxineus</name>
    <dbReference type="NCBI Taxonomy" id="746836"/>
    <lineage>
        <taxon>Eukaryota</taxon>
        <taxon>Fungi</taxon>
        <taxon>Dikarya</taxon>
        <taxon>Ascomycota</taxon>
        <taxon>Pezizomycotina</taxon>
        <taxon>Leotiomycetes</taxon>
        <taxon>Helotiales</taxon>
        <taxon>Helotiaceae</taxon>
        <taxon>Hymenoscyphus</taxon>
    </lineage>
</organism>
<dbReference type="InterPro" id="IPR052400">
    <property type="entry name" value="Zn2-C6_fungal_TF"/>
</dbReference>
<keyword evidence="1" id="KW-0539">Nucleus</keyword>
<evidence type="ECO:0000313" key="4">
    <source>
        <dbReference type="Proteomes" id="UP000696280"/>
    </source>
</evidence>
<reference evidence="3" key="1">
    <citation type="submission" date="2021-07" db="EMBL/GenBank/DDBJ databases">
        <authorList>
            <person name="Durling M."/>
        </authorList>
    </citation>
    <scope>NUCLEOTIDE SEQUENCE</scope>
</reference>
<dbReference type="Pfam" id="PF00172">
    <property type="entry name" value="Zn_clus"/>
    <property type="match status" value="1"/>
</dbReference>
<name>A0A9N9L8X0_9HELO</name>
<dbReference type="InterPro" id="IPR021858">
    <property type="entry name" value="Fun_TF"/>
</dbReference>
<evidence type="ECO:0000313" key="3">
    <source>
        <dbReference type="EMBL" id="CAG8959097.1"/>
    </source>
</evidence>
<dbReference type="OrthoDB" id="416217at2759"/>
<evidence type="ECO:0000256" key="1">
    <source>
        <dbReference type="ARBA" id="ARBA00023242"/>
    </source>
</evidence>
<protein>
    <recommendedName>
        <fullName evidence="2">Zn(2)-C6 fungal-type domain-containing protein</fullName>
    </recommendedName>
</protein>
<dbReference type="InterPro" id="IPR036864">
    <property type="entry name" value="Zn2-C6_fun-type_DNA-bd_sf"/>
</dbReference>
<dbReference type="PROSITE" id="PS50048">
    <property type="entry name" value="ZN2_CY6_FUNGAL_2"/>
    <property type="match status" value="1"/>
</dbReference>
<dbReference type="PANTHER" id="PTHR47657:SF7">
    <property type="entry name" value="STEROL REGULATORY ELEMENT-BINDING PROTEIN ECM22"/>
    <property type="match status" value="1"/>
</dbReference>
<dbReference type="PANTHER" id="PTHR47657">
    <property type="entry name" value="STEROL REGULATORY ELEMENT-BINDING PROTEIN ECM22"/>
    <property type="match status" value="1"/>
</dbReference>
<proteinExistence type="predicted"/>
<comment type="caution">
    <text evidence="3">The sequence shown here is derived from an EMBL/GenBank/DDBJ whole genome shotgun (WGS) entry which is preliminary data.</text>
</comment>
<sequence length="438" mass="49177">MISTILTMSPPSIAPAPAPLPNDNSFSVAYKKLSRKSHRKSRNGCHTCKGRKIKCDEQKPQCANCSRHSVHCVYPHTIAVSVSSPEPIVSASPSVHPSVSPPTHNNTVTSILAPIPQTLTSSILQNGRNERELARQPLNVTDLELLHHFNISTSYTLANDSGLQACFRINVPQIGFSHPFVLDGILALASLHLSRFKRAEKRAYYISEAQHHYESALRVASTLMPNVNEETCPALYIFAVFCCHITLGLGPRPGDFLLFGEEGLAEWLVMARGMKSVVASCRDSLRTSDLAPMFQIQNRTVEQPPSNNEHLQALREMILSSAAEDPDLQIYLSALDDLARSFPTSTPLHEMRLAQPSPQVVLAWLYRISDEFVATLQQRRAIPLVILAHFCVLFNSLSSFWWTKDWVDHLMREIYGSLQKEYRLWMKWPMEEIGWVPS</sequence>
<feature type="domain" description="Zn(2)-C6 fungal-type" evidence="2">
    <location>
        <begin position="44"/>
        <end position="74"/>
    </location>
</feature>